<organism evidence="1 2">
    <name type="scientific">Dunaliella salina</name>
    <name type="common">Green alga</name>
    <name type="synonym">Protococcus salinus</name>
    <dbReference type="NCBI Taxonomy" id="3046"/>
    <lineage>
        <taxon>Eukaryota</taxon>
        <taxon>Viridiplantae</taxon>
        <taxon>Chlorophyta</taxon>
        <taxon>core chlorophytes</taxon>
        <taxon>Chlorophyceae</taxon>
        <taxon>CS clade</taxon>
        <taxon>Chlamydomonadales</taxon>
        <taxon>Dunaliellaceae</taxon>
        <taxon>Dunaliella</taxon>
    </lineage>
</organism>
<gene>
    <name evidence="1" type="ORF">DUNSADRAFT_17644</name>
</gene>
<name>A0ABQ7G1E1_DUNSA</name>
<evidence type="ECO:0008006" key="3">
    <source>
        <dbReference type="Google" id="ProtNLM"/>
    </source>
</evidence>
<protein>
    <recommendedName>
        <fullName evidence="3">Encoded protein</fullName>
    </recommendedName>
</protein>
<accession>A0ABQ7G1E1</accession>
<sequence>MLNSWTAANVHRAALYKAHAWKHKDGVLTLLPHASPVACLFPLIAVTMHTRYVYFSGVDSFRHPHRNELFCNTCVILSPLSG</sequence>
<proteinExistence type="predicted"/>
<keyword evidence="2" id="KW-1185">Reference proteome</keyword>
<comment type="caution">
    <text evidence="1">The sequence shown here is derived from an EMBL/GenBank/DDBJ whole genome shotgun (WGS) entry which is preliminary data.</text>
</comment>
<evidence type="ECO:0000313" key="2">
    <source>
        <dbReference type="Proteomes" id="UP000815325"/>
    </source>
</evidence>
<dbReference type="Proteomes" id="UP000815325">
    <property type="component" value="Unassembled WGS sequence"/>
</dbReference>
<reference evidence="1" key="1">
    <citation type="submission" date="2017-08" db="EMBL/GenBank/DDBJ databases">
        <authorList>
            <person name="Polle J.E."/>
            <person name="Barry K."/>
            <person name="Cushman J."/>
            <person name="Schmutz J."/>
            <person name="Tran D."/>
            <person name="Hathwaick L.T."/>
            <person name="Yim W.C."/>
            <person name="Jenkins J."/>
            <person name="Mckie-Krisberg Z.M."/>
            <person name="Prochnik S."/>
            <person name="Lindquist E."/>
            <person name="Dockter R.B."/>
            <person name="Adam C."/>
            <person name="Molina H."/>
            <person name="Bunkerborg J."/>
            <person name="Jin E."/>
            <person name="Buchheim M."/>
            <person name="Magnuson J."/>
        </authorList>
    </citation>
    <scope>NUCLEOTIDE SEQUENCE</scope>
    <source>
        <strain evidence="1">CCAP 19/18</strain>
    </source>
</reference>
<evidence type="ECO:0000313" key="1">
    <source>
        <dbReference type="EMBL" id="KAF5828425.1"/>
    </source>
</evidence>
<dbReference type="EMBL" id="MU070305">
    <property type="protein sequence ID" value="KAF5828425.1"/>
    <property type="molecule type" value="Genomic_DNA"/>
</dbReference>